<gene>
    <name evidence="4" type="ORF">GIB67_020866</name>
</gene>
<proteinExistence type="predicted"/>
<sequence>MLKELEEELKKVKESKAEIIKVAERCVEMFEREETLEKAMATLRVGKNNMIQSYLHIRLIEADITLGLEGRFHEIVFSSDVEDELVEAIDALVNIPLPPQAEKVPVVGTEVKPPPEAEVDSERGLKEANVELLKERGAVPDPARVIFLAQEVNRSRQLRNREQSSRSSRERKCDGRVYRYRNVDRSYTKIGEVQSRCKALRVWNKRMNADLNFHREALKNAAELNVKIKVQINTLEAEVVGVRAAVRKADKRAREFKGLWTVAKNKEKDLEEVKRKHNKLVKTYWAKKGSLENLTQILELNLMEYRTSVEALTSFNDKLGADLVIAQRDLNIEVDQRCYNQFVMEESLAMLGQMDKFMTVIEIAELAMPDMGKLETNEVHDKEMDTILTFFAPEFKRLEKERDTIYDSLIANGVKCEIQLVRTEYQERIMSIIGVLTKNKFDEGGQIVAAKVPELMCLQPSKGGESSRDDALTELCALGGVGIGDSISIGCNKVIRAEATFADNNKRTGLFENNKQSIDLSLLPTPGLKGNIPVIKIPEFGFMRGKGYFPVLLDNEDDKMKIWGGGPWAKLEESEGNNEVGIETESGASGSEESSEESEHIGSEDCDQVLETQILLPDVEYWQQVKINSDESSRGNPGKGSVGFIIRNHTRTVLRTYSHRVGNVTSYMAKCSALLQGLQDAASDGWEIAWSKSDSVAAVEAFNNNNVPWQLKGDWKVVKTKMQQIIIIST</sequence>
<dbReference type="OrthoDB" id="1436613at2759"/>
<keyword evidence="1" id="KW-0175">Coiled coil</keyword>
<evidence type="ECO:0000256" key="1">
    <source>
        <dbReference type="SAM" id="Coils"/>
    </source>
</evidence>
<dbReference type="Pfam" id="PF13456">
    <property type="entry name" value="RVT_3"/>
    <property type="match status" value="1"/>
</dbReference>
<organism evidence="4 5">
    <name type="scientific">Kingdonia uniflora</name>
    <dbReference type="NCBI Taxonomy" id="39325"/>
    <lineage>
        <taxon>Eukaryota</taxon>
        <taxon>Viridiplantae</taxon>
        <taxon>Streptophyta</taxon>
        <taxon>Embryophyta</taxon>
        <taxon>Tracheophyta</taxon>
        <taxon>Spermatophyta</taxon>
        <taxon>Magnoliopsida</taxon>
        <taxon>Ranunculales</taxon>
        <taxon>Circaeasteraceae</taxon>
        <taxon>Kingdonia</taxon>
    </lineage>
</organism>
<reference evidence="4 5" key="1">
    <citation type="journal article" date="2020" name="IScience">
        <title>Genome Sequencing of the Endangered Kingdonia uniflora (Circaeasteraceae, Ranunculales) Reveals Potential Mechanisms of Evolutionary Specialization.</title>
        <authorList>
            <person name="Sun Y."/>
            <person name="Deng T."/>
            <person name="Zhang A."/>
            <person name="Moore M.J."/>
            <person name="Landis J.B."/>
            <person name="Lin N."/>
            <person name="Zhang H."/>
            <person name="Zhang X."/>
            <person name="Huang J."/>
            <person name="Zhang X."/>
            <person name="Sun H."/>
            <person name="Wang H."/>
        </authorList>
    </citation>
    <scope>NUCLEOTIDE SEQUENCE [LARGE SCALE GENOMIC DNA]</scope>
    <source>
        <strain evidence="4">TB1705</strain>
        <tissue evidence="4">Leaf</tissue>
    </source>
</reference>
<evidence type="ECO:0000259" key="3">
    <source>
        <dbReference type="Pfam" id="PF13456"/>
    </source>
</evidence>
<dbReference type="AlphaFoldDB" id="A0A7J7M7D6"/>
<dbReference type="SUPFAM" id="SSF53098">
    <property type="entry name" value="Ribonuclease H-like"/>
    <property type="match status" value="1"/>
</dbReference>
<dbReference type="GO" id="GO:0003676">
    <property type="term" value="F:nucleic acid binding"/>
    <property type="evidence" value="ECO:0007669"/>
    <property type="project" value="InterPro"/>
</dbReference>
<dbReference type="Gene3D" id="3.30.420.10">
    <property type="entry name" value="Ribonuclease H-like superfamily/Ribonuclease H"/>
    <property type="match status" value="1"/>
</dbReference>
<dbReference type="InterPro" id="IPR044730">
    <property type="entry name" value="RNase_H-like_dom_plant"/>
</dbReference>
<dbReference type="InterPro" id="IPR053151">
    <property type="entry name" value="RNase_H-like"/>
</dbReference>
<comment type="caution">
    <text evidence="4">The sequence shown here is derived from an EMBL/GenBank/DDBJ whole genome shotgun (WGS) entry which is preliminary data.</text>
</comment>
<name>A0A7J7M7D6_9MAGN</name>
<dbReference type="PANTHER" id="PTHR47723:SF19">
    <property type="entry name" value="POLYNUCLEOTIDYL TRANSFERASE, RIBONUCLEASE H-LIKE SUPERFAMILY PROTEIN"/>
    <property type="match status" value="1"/>
</dbReference>
<dbReference type="GO" id="GO:0004523">
    <property type="term" value="F:RNA-DNA hybrid ribonuclease activity"/>
    <property type="evidence" value="ECO:0007669"/>
    <property type="project" value="InterPro"/>
</dbReference>
<feature type="region of interest" description="Disordered" evidence="2">
    <location>
        <begin position="571"/>
        <end position="604"/>
    </location>
</feature>
<dbReference type="EMBL" id="JACGCM010001726">
    <property type="protein sequence ID" value="KAF6150783.1"/>
    <property type="molecule type" value="Genomic_DNA"/>
</dbReference>
<accession>A0A7J7M7D6</accession>
<dbReference type="InterPro" id="IPR002156">
    <property type="entry name" value="RNaseH_domain"/>
</dbReference>
<keyword evidence="5" id="KW-1185">Reference proteome</keyword>
<protein>
    <recommendedName>
        <fullName evidence="3">RNase H type-1 domain-containing protein</fullName>
    </recommendedName>
</protein>
<dbReference type="CDD" id="cd06222">
    <property type="entry name" value="RNase_H_like"/>
    <property type="match status" value="1"/>
</dbReference>
<evidence type="ECO:0000313" key="5">
    <source>
        <dbReference type="Proteomes" id="UP000541444"/>
    </source>
</evidence>
<feature type="compositionally biased region" description="Low complexity" evidence="2">
    <location>
        <begin position="581"/>
        <end position="592"/>
    </location>
</feature>
<evidence type="ECO:0000256" key="2">
    <source>
        <dbReference type="SAM" id="MobiDB-lite"/>
    </source>
</evidence>
<evidence type="ECO:0000313" key="4">
    <source>
        <dbReference type="EMBL" id="KAF6150783.1"/>
    </source>
</evidence>
<dbReference type="Proteomes" id="UP000541444">
    <property type="component" value="Unassembled WGS sequence"/>
</dbReference>
<feature type="coiled-coil region" evidence="1">
    <location>
        <begin position="204"/>
        <end position="238"/>
    </location>
</feature>
<dbReference type="InterPro" id="IPR012337">
    <property type="entry name" value="RNaseH-like_sf"/>
</dbReference>
<dbReference type="InterPro" id="IPR036397">
    <property type="entry name" value="RNaseH_sf"/>
</dbReference>
<feature type="domain" description="RNase H type-1" evidence="3">
    <location>
        <begin position="632"/>
        <end position="706"/>
    </location>
</feature>
<dbReference type="PANTHER" id="PTHR47723">
    <property type="entry name" value="OS05G0353850 PROTEIN"/>
    <property type="match status" value="1"/>
</dbReference>